<comment type="caution">
    <text evidence="1">The sequence shown here is derived from an EMBL/GenBank/DDBJ whole genome shotgun (WGS) entry which is preliminary data.</text>
</comment>
<accession>A0ABR0AW98</accession>
<evidence type="ECO:0000313" key="2">
    <source>
        <dbReference type="Proteomes" id="UP001234178"/>
    </source>
</evidence>
<protein>
    <submittedName>
        <fullName evidence="1">Uncharacterized protein</fullName>
    </submittedName>
</protein>
<evidence type="ECO:0000313" key="1">
    <source>
        <dbReference type="EMBL" id="KAK4029398.1"/>
    </source>
</evidence>
<reference evidence="1 2" key="1">
    <citation type="journal article" date="2023" name="Nucleic Acids Res.">
        <title>The hologenome of Daphnia magna reveals possible DNA methylation and microbiome-mediated evolution of the host genome.</title>
        <authorList>
            <person name="Chaturvedi A."/>
            <person name="Li X."/>
            <person name="Dhandapani V."/>
            <person name="Marshall H."/>
            <person name="Kissane S."/>
            <person name="Cuenca-Cambronero M."/>
            <person name="Asole G."/>
            <person name="Calvet F."/>
            <person name="Ruiz-Romero M."/>
            <person name="Marangio P."/>
            <person name="Guigo R."/>
            <person name="Rago D."/>
            <person name="Mirbahai L."/>
            <person name="Eastwood N."/>
            <person name="Colbourne J.K."/>
            <person name="Zhou J."/>
            <person name="Mallon E."/>
            <person name="Orsini L."/>
        </authorList>
    </citation>
    <scope>NUCLEOTIDE SEQUENCE [LARGE SCALE GENOMIC DNA]</scope>
    <source>
        <strain evidence="1">LRV0_1</strain>
    </source>
</reference>
<dbReference type="Proteomes" id="UP001234178">
    <property type="component" value="Unassembled WGS sequence"/>
</dbReference>
<dbReference type="EMBL" id="JAOYFB010000039">
    <property type="protein sequence ID" value="KAK4029398.1"/>
    <property type="molecule type" value="Genomic_DNA"/>
</dbReference>
<gene>
    <name evidence="1" type="ORF">OUZ56_022393</name>
</gene>
<proteinExistence type="predicted"/>
<organism evidence="1 2">
    <name type="scientific">Daphnia magna</name>
    <dbReference type="NCBI Taxonomy" id="35525"/>
    <lineage>
        <taxon>Eukaryota</taxon>
        <taxon>Metazoa</taxon>
        <taxon>Ecdysozoa</taxon>
        <taxon>Arthropoda</taxon>
        <taxon>Crustacea</taxon>
        <taxon>Branchiopoda</taxon>
        <taxon>Diplostraca</taxon>
        <taxon>Cladocera</taxon>
        <taxon>Anomopoda</taxon>
        <taxon>Daphniidae</taxon>
        <taxon>Daphnia</taxon>
    </lineage>
</organism>
<name>A0ABR0AW98_9CRUS</name>
<sequence>MKMRPLTCWKTSEEFISLSFALSCGNVPRRSNGFALLFALRRTRDGIQQNRIQNDDDDDEENDDVHLLGVYTTTKKSLGVATEQRTRHFVADEAVTRSVNLLMRERVSRVTLESSYMFIFLENSRVIARESATWANVPRCPRKKTEKPAKIPT</sequence>
<keyword evidence="2" id="KW-1185">Reference proteome</keyword>